<comment type="caution">
    <text evidence="1">The sequence shown here is derived from an EMBL/GenBank/DDBJ whole genome shotgun (WGS) entry which is preliminary data.</text>
</comment>
<accession>A0A140L6K8</accession>
<gene>
    <name evidence="1" type="primary">yabG</name>
    <name evidence="1" type="ORF">AN619_11400</name>
</gene>
<dbReference type="GO" id="GO:0008233">
    <property type="term" value="F:peptidase activity"/>
    <property type="evidence" value="ECO:0007669"/>
    <property type="project" value="UniProtKB-KW"/>
</dbReference>
<organism evidence="1 2">
    <name type="scientific">Thermotalea metallivorans</name>
    <dbReference type="NCBI Taxonomy" id="520762"/>
    <lineage>
        <taxon>Bacteria</taxon>
        <taxon>Bacillati</taxon>
        <taxon>Bacillota</taxon>
        <taxon>Clostridia</taxon>
        <taxon>Peptostreptococcales</taxon>
        <taxon>Thermotaleaceae</taxon>
        <taxon>Thermotalea</taxon>
    </lineage>
</organism>
<keyword evidence="1" id="KW-0645">Protease</keyword>
<dbReference type="PATRIC" id="fig|520762.4.peg.1276"/>
<dbReference type="InterPro" id="IPR008764">
    <property type="entry name" value="Peptidase_U57"/>
</dbReference>
<dbReference type="STRING" id="520762.AN619_11400"/>
<keyword evidence="2" id="KW-1185">Reference proteome</keyword>
<dbReference type="OrthoDB" id="9785306at2"/>
<dbReference type="Proteomes" id="UP000070456">
    <property type="component" value="Unassembled WGS sequence"/>
</dbReference>
<keyword evidence="1" id="KW-0378">Hydrolase</keyword>
<dbReference type="Pfam" id="PF05582">
    <property type="entry name" value="Peptidase_U57"/>
    <property type="match status" value="1"/>
</dbReference>
<dbReference type="RefSeq" id="WP_068555625.1">
    <property type="nucleotide sequence ID" value="NZ_LOEE01000028.1"/>
</dbReference>
<reference evidence="1 2" key="1">
    <citation type="submission" date="2015-12" db="EMBL/GenBank/DDBJ databases">
        <title>Draft genome sequence of the thermoanaerobe Thermotalea metallivorans, an isolate from the runoff channel of the Great Artesian Basin, Australia.</title>
        <authorList>
            <person name="Patel B.K."/>
        </authorList>
    </citation>
    <scope>NUCLEOTIDE SEQUENCE [LARGE SCALE GENOMIC DNA]</scope>
    <source>
        <strain evidence="1 2">B2-1</strain>
    </source>
</reference>
<dbReference type="NCBIfam" id="TIGR02855">
    <property type="entry name" value="spore_yabG"/>
    <property type="match status" value="1"/>
</dbReference>
<evidence type="ECO:0000313" key="1">
    <source>
        <dbReference type="EMBL" id="KXG76183.1"/>
    </source>
</evidence>
<protein>
    <submittedName>
        <fullName evidence="1">Sporulation-specific protease YabG</fullName>
        <ecNumber evidence="1">3.4.-.-</ecNumber>
    </submittedName>
</protein>
<proteinExistence type="predicted"/>
<evidence type="ECO:0000313" key="2">
    <source>
        <dbReference type="Proteomes" id="UP000070456"/>
    </source>
</evidence>
<dbReference type="EMBL" id="LOEE01000028">
    <property type="protein sequence ID" value="KXG76183.1"/>
    <property type="molecule type" value="Genomic_DNA"/>
</dbReference>
<dbReference type="PIRSF" id="PIRSF011575">
    <property type="entry name" value="YabG"/>
    <property type="match status" value="1"/>
</dbReference>
<dbReference type="EC" id="3.4.-.-" evidence="1"/>
<name>A0A140L6K8_9FIRM</name>
<dbReference type="GO" id="GO:0006508">
    <property type="term" value="P:proteolysis"/>
    <property type="evidence" value="ECO:0007669"/>
    <property type="project" value="UniProtKB-KW"/>
</dbReference>
<dbReference type="AlphaFoldDB" id="A0A140L6K8"/>
<sequence length="294" mass="33495">MNHLKIGDFVARKSYDYDILFKVVDIIERPGRPSMILLKGVDLRIIADAPEEDLHRVPLNKLDEFHHSFHKKVDKIVKRILRERSQRYEGRYGLTRTVPEHIKGGIPFGKSGKVLHLDGDGEYLDVCLKTYKQLEIEAIGKQIPEAEQPKAVVELLQEHAPDILVITGHDSLLRGYKDFTNIENYRSSKYFIEAVKEARRYEPNMDDLVIFAGACQSHYEAILAVGANFASSPHRVLIHCLDPVFICEKIAYTSVDRFIPIEEILENTITGLKGVGGLQTRGKYRQGLPKSPYQ</sequence>